<evidence type="ECO:0000256" key="2">
    <source>
        <dbReference type="ARBA" id="ARBA00023015"/>
    </source>
</evidence>
<comment type="caution">
    <text evidence="11">The sequence shown here is derived from an EMBL/GenBank/DDBJ whole genome shotgun (WGS) entry which is preliminary data.</text>
</comment>
<reference evidence="11 12" key="1">
    <citation type="journal article" date="2011" name="Plasmid">
        <title>Streptomyces turgidiscabies Car8 contains a modular pathogenicity island that shares virulence genes with other actinobacterial plant pathogens.</title>
        <authorList>
            <person name="Huguet-Tapia J.C."/>
            <person name="Badger J.H."/>
            <person name="Loria R."/>
            <person name="Pettis G.S."/>
        </authorList>
    </citation>
    <scope>NUCLEOTIDE SEQUENCE [LARGE SCALE GENOMIC DNA]</scope>
    <source>
        <strain evidence="11 12">Car8</strain>
    </source>
</reference>
<dbReference type="Pfam" id="PF01614">
    <property type="entry name" value="IclR_C"/>
    <property type="match status" value="1"/>
</dbReference>
<dbReference type="GO" id="GO:0003700">
    <property type="term" value="F:DNA-binding transcription factor activity"/>
    <property type="evidence" value="ECO:0007669"/>
    <property type="project" value="TreeGrafter"/>
</dbReference>
<dbReference type="STRING" id="85558.T45_07124"/>
<dbReference type="PANTHER" id="PTHR30136">
    <property type="entry name" value="HELIX-TURN-HELIX TRANSCRIPTIONAL REGULATOR, ICLR FAMILY"/>
    <property type="match status" value="1"/>
</dbReference>
<evidence type="ECO:0000259" key="9">
    <source>
        <dbReference type="PROSITE" id="PS51077"/>
    </source>
</evidence>
<dbReference type="InterPro" id="IPR011991">
    <property type="entry name" value="ArsR-like_HTH"/>
</dbReference>
<dbReference type="InterPro" id="IPR014757">
    <property type="entry name" value="Tscrpt_reg_IclR_C"/>
</dbReference>
<keyword evidence="5" id="KW-0804">Transcription</keyword>
<dbReference type="Gene3D" id="3.30.450.40">
    <property type="match status" value="1"/>
</dbReference>
<evidence type="ECO:0000256" key="5">
    <source>
        <dbReference type="ARBA" id="ARBA00023163"/>
    </source>
</evidence>
<dbReference type="AlphaFoldDB" id="L7F9V5"/>
<keyword evidence="1" id="KW-0319">Glycerol metabolism</keyword>
<dbReference type="Proteomes" id="UP000010931">
    <property type="component" value="Unassembled WGS sequence"/>
</dbReference>
<dbReference type="CDD" id="cd00090">
    <property type="entry name" value="HTH_ARSR"/>
    <property type="match status" value="1"/>
</dbReference>
<accession>L7F9V5</accession>
<evidence type="ECO:0000259" key="10">
    <source>
        <dbReference type="PROSITE" id="PS51078"/>
    </source>
</evidence>
<keyword evidence="3" id="KW-0238">DNA-binding</keyword>
<evidence type="ECO:0000256" key="3">
    <source>
        <dbReference type="ARBA" id="ARBA00023125"/>
    </source>
</evidence>
<evidence type="ECO:0000256" key="6">
    <source>
        <dbReference type="ARBA" id="ARBA00058938"/>
    </source>
</evidence>
<dbReference type="EMBL" id="AEJB01000283">
    <property type="protein sequence ID" value="ELP67440.1"/>
    <property type="molecule type" value="Genomic_DNA"/>
</dbReference>
<dbReference type="RefSeq" id="WP_006377428.1">
    <property type="nucleotide sequence ID" value="NZ_AEJB01000283.1"/>
</dbReference>
<keyword evidence="12" id="KW-1185">Reference proteome</keyword>
<organism evidence="11 12">
    <name type="scientific">Streptomyces turgidiscabies (strain Car8)</name>
    <dbReference type="NCBI Taxonomy" id="698760"/>
    <lineage>
        <taxon>Bacteria</taxon>
        <taxon>Bacillati</taxon>
        <taxon>Actinomycetota</taxon>
        <taxon>Actinomycetes</taxon>
        <taxon>Kitasatosporales</taxon>
        <taxon>Streptomycetaceae</taxon>
        <taxon>Streptomyces</taxon>
    </lineage>
</organism>
<evidence type="ECO:0000256" key="7">
    <source>
        <dbReference type="ARBA" id="ARBA00070406"/>
    </source>
</evidence>
<keyword evidence="4" id="KW-0010">Activator</keyword>
<dbReference type="PATRIC" id="fig|698760.3.peg.3822"/>
<dbReference type="Gene3D" id="1.10.10.10">
    <property type="entry name" value="Winged helix-like DNA-binding domain superfamily/Winged helix DNA-binding domain"/>
    <property type="match status" value="1"/>
</dbReference>
<dbReference type="GO" id="GO:0006071">
    <property type="term" value="P:glycerol metabolic process"/>
    <property type="evidence" value="ECO:0007669"/>
    <property type="project" value="UniProtKB-KW"/>
</dbReference>
<comment type="function">
    <text evidence="6">May be an activator protein for the gylABX operon.</text>
</comment>
<dbReference type="GO" id="GO:0003677">
    <property type="term" value="F:DNA binding"/>
    <property type="evidence" value="ECO:0007669"/>
    <property type="project" value="UniProtKB-KW"/>
</dbReference>
<dbReference type="InterPro" id="IPR005471">
    <property type="entry name" value="Tscrpt_reg_IclR_N"/>
</dbReference>
<dbReference type="PROSITE" id="PS51077">
    <property type="entry name" value="HTH_ICLR"/>
    <property type="match status" value="1"/>
</dbReference>
<proteinExistence type="predicted"/>
<dbReference type="InterPro" id="IPR036388">
    <property type="entry name" value="WH-like_DNA-bd_sf"/>
</dbReference>
<evidence type="ECO:0000313" key="11">
    <source>
        <dbReference type="EMBL" id="ELP67440.1"/>
    </source>
</evidence>
<dbReference type="Pfam" id="PF09339">
    <property type="entry name" value="HTH_IclR"/>
    <property type="match status" value="1"/>
</dbReference>
<evidence type="ECO:0000256" key="1">
    <source>
        <dbReference type="ARBA" id="ARBA00022798"/>
    </source>
</evidence>
<dbReference type="InterPro" id="IPR050707">
    <property type="entry name" value="HTH_MetabolicPath_Reg"/>
</dbReference>
<evidence type="ECO:0000256" key="4">
    <source>
        <dbReference type="ARBA" id="ARBA00023159"/>
    </source>
</evidence>
<name>L7F9V5_STRT8</name>
<protein>
    <recommendedName>
        <fullName evidence="7">Glycerol operon regulatory protein</fullName>
    </recommendedName>
</protein>
<evidence type="ECO:0000256" key="8">
    <source>
        <dbReference type="SAM" id="MobiDB-lite"/>
    </source>
</evidence>
<dbReference type="SUPFAM" id="SSF55781">
    <property type="entry name" value="GAF domain-like"/>
    <property type="match status" value="1"/>
</dbReference>
<dbReference type="SUPFAM" id="SSF46785">
    <property type="entry name" value="Winged helix' DNA-binding domain"/>
    <property type="match status" value="1"/>
</dbReference>
<dbReference type="PROSITE" id="PS51078">
    <property type="entry name" value="ICLR_ED"/>
    <property type="match status" value="1"/>
</dbReference>
<dbReference type="InterPro" id="IPR029016">
    <property type="entry name" value="GAF-like_dom_sf"/>
</dbReference>
<dbReference type="SMART" id="SM00346">
    <property type="entry name" value="HTH_ICLR"/>
    <property type="match status" value="1"/>
</dbReference>
<sequence length="276" mass="30032">MTTAKCHSAPITMIDRVASLLKVFDGRHGLTLAEIARHADLPRSSTHRILQRLVELGWVEREGYRYSLGIRMFELGSQAVRRDRIHQASLPVVHTLHRSTGLTVFLSAMVSSDVLHLERVGGWPEKGDSWRPGARQPAVHSAAGRALLAQLTEADWPALDFSPPATAYGIRTLRELRRDLDRVRDRGGVAVDVQGCCAGVTVVAAPVGPPGSSTRAALSLCGPADSMPTQEATDAVRMAAMDIWYTASGMPRRSRRARPVLSSLPRSGRTPVLSHD</sequence>
<feature type="domain" description="IclR-ED" evidence="10">
    <location>
        <begin position="71"/>
        <end position="266"/>
    </location>
</feature>
<gene>
    <name evidence="11" type="ORF">STRTUCAR8_00634</name>
</gene>
<feature type="region of interest" description="Disordered" evidence="8">
    <location>
        <begin position="254"/>
        <end position="276"/>
    </location>
</feature>
<dbReference type="GeneID" id="97403524"/>
<dbReference type="PANTHER" id="PTHR30136:SF35">
    <property type="entry name" value="HTH-TYPE TRANSCRIPTIONAL REGULATOR RV1719"/>
    <property type="match status" value="1"/>
</dbReference>
<dbReference type="FunFam" id="1.10.10.10:FF:000056">
    <property type="entry name" value="IclR family transcriptional regulator"/>
    <property type="match status" value="1"/>
</dbReference>
<feature type="domain" description="HTH iclR-type" evidence="9">
    <location>
        <begin position="11"/>
        <end position="70"/>
    </location>
</feature>
<keyword evidence="2" id="KW-0805">Transcription regulation</keyword>
<dbReference type="GO" id="GO:0045892">
    <property type="term" value="P:negative regulation of DNA-templated transcription"/>
    <property type="evidence" value="ECO:0007669"/>
    <property type="project" value="TreeGrafter"/>
</dbReference>
<evidence type="ECO:0000313" key="12">
    <source>
        <dbReference type="Proteomes" id="UP000010931"/>
    </source>
</evidence>
<dbReference type="InterPro" id="IPR036390">
    <property type="entry name" value="WH_DNA-bd_sf"/>
</dbReference>